<protein>
    <submittedName>
        <fullName evidence="1">Uncharacterized protein</fullName>
    </submittedName>
</protein>
<dbReference type="AlphaFoldDB" id="A0A383DXZ0"/>
<dbReference type="Pfam" id="PF14236">
    <property type="entry name" value="DruA"/>
    <property type="match status" value="1"/>
</dbReference>
<gene>
    <name evidence="1" type="ORF">METZ01_LOCUS502250</name>
</gene>
<feature type="non-terminal residue" evidence="1">
    <location>
        <position position="233"/>
    </location>
</feature>
<accession>A0A383DXZ0</accession>
<dbReference type="InterPro" id="IPR025639">
    <property type="entry name" value="DruA"/>
</dbReference>
<organism evidence="1">
    <name type="scientific">marine metagenome</name>
    <dbReference type="NCBI Taxonomy" id="408172"/>
    <lineage>
        <taxon>unclassified sequences</taxon>
        <taxon>metagenomes</taxon>
        <taxon>ecological metagenomes</taxon>
    </lineage>
</organism>
<name>A0A383DXZ0_9ZZZZ</name>
<proteinExistence type="predicted"/>
<dbReference type="EMBL" id="UINC01221175">
    <property type="protein sequence ID" value="SVE49396.1"/>
    <property type="molecule type" value="Genomic_DNA"/>
</dbReference>
<reference evidence="1" key="1">
    <citation type="submission" date="2018-05" db="EMBL/GenBank/DDBJ databases">
        <authorList>
            <person name="Lanie J.A."/>
            <person name="Ng W.-L."/>
            <person name="Kazmierczak K.M."/>
            <person name="Andrzejewski T.M."/>
            <person name="Davidsen T.M."/>
            <person name="Wayne K.J."/>
            <person name="Tettelin H."/>
            <person name="Glass J.I."/>
            <person name="Rusch D."/>
            <person name="Podicherti R."/>
            <person name="Tsui H.-C.T."/>
            <person name="Winkler M.E."/>
        </authorList>
    </citation>
    <scope>NUCLEOTIDE SEQUENCE</scope>
</reference>
<evidence type="ECO:0000313" key="1">
    <source>
        <dbReference type="EMBL" id="SVE49396.1"/>
    </source>
</evidence>
<feature type="non-terminal residue" evidence="1">
    <location>
        <position position="1"/>
    </location>
</feature>
<sequence length="233" mass="26237">PDNETYDTLLNMTSSHTNMSSVPGKNLKIAVKEKNTNQWVGFIRCGSPVINMKPRNELLTHVPELVSFNKTSIMGFVIVPTQPFGFNYLGGKLLAAICCSHTIREKLNNKYGMNLSLFETTSLYGNSKSSSQYDGMKPYLRYKGLTDSDFIPLIHGKPFHDLATYVDSAVGKLVKDDASSRKLKLTTAIIGLIKRSLNRSDLERFNTTISNAKKLTERKRYYVSDYGIKNYLD</sequence>